<comment type="caution">
    <text evidence="1">The sequence shown here is derived from an EMBL/GenBank/DDBJ whole genome shotgun (WGS) entry which is preliminary data.</text>
</comment>
<evidence type="ECO:0000313" key="1">
    <source>
        <dbReference type="EMBL" id="EEF90521.1"/>
    </source>
</evidence>
<organism evidence="1 2">
    <name type="scientific">Bacteroides cellulosilyticus DSM 14838</name>
    <dbReference type="NCBI Taxonomy" id="537012"/>
    <lineage>
        <taxon>Bacteria</taxon>
        <taxon>Pseudomonadati</taxon>
        <taxon>Bacteroidota</taxon>
        <taxon>Bacteroidia</taxon>
        <taxon>Bacteroidales</taxon>
        <taxon>Bacteroidaceae</taxon>
        <taxon>Bacteroides</taxon>
    </lineage>
</organism>
<dbReference type="HOGENOM" id="CLU_896168_0_0_10"/>
<sequence>MFQVEESSFDVLEEEFAADTNSENILHTQEDSINLLTINDSKETNLYPAMSFPIDHESYYTHDEVVINVPRIGREYVYNTEGKFPNLPKYNFNLNTGCYIQYRLHSDRNGADHNWYYYHPDTILSTTPYYLEVPNYHPDDYRLLTVRLNAARLPKRAFDIQGVLCGGGAMSEWLPENWSYDPWELNTNGFLYQGDRSGDRQDINVYVQLHLDVDMVLEVEMMRGPYKLKFGDQVKEVNYSIGTNYIFHKFIVNKTLYDVPINSPYKLGMIFDEKVYYFNFYISPAYRGEVLHAYAKANIHKSLNLMDTKE</sequence>
<protein>
    <submittedName>
        <fullName evidence="1">Uncharacterized protein</fullName>
    </submittedName>
</protein>
<dbReference type="Proteomes" id="UP000003711">
    <property type="component" value="Unassembled WGS sequence"/>
</dbReference>
<reference evidence="1 2" key="1">
    <citation type="submission" date="2008-12" db="EMBL/GenBank/DDBJ databases">
        <authorList>
            <person name="Fulton L."/>
            <person name="Clifton S."/>
            <person name="Fulton B."/>
            <person name="Xu J."/>
            <person name="Minx P."/>
            <person name="Pepin K.H."/>
            <person name="Johnson M."/>
            <person name="Bhonagiri V."/>
            <person name="Nash W.E."/>
            <person name="Mardis E.R."/>
            <person name="Wilson R.K."/>
        </authorList>
    </citation>
    <scope>NUCLEOTIDE SEQUENCE [LARGE SCALE GENOMIC DNA]</scope>
    <source>
        <strain evidence="1 2">DSM 14838</strain>
    </source>
</reference>
<proteinExistence type="predicted"/>
<accession>E2NC46</accession>
<gene>
    <name evidence="1" type="ORF">BACCELL_01853</name>
</gene>
<dbReference type="AlphaFoldDB" id="E2NC46"/>
<evidence type="ECO:0000313" key="2">
    <source>
        <dbReference type="Proteomes" id="UP000003711"/>
    </source>
</evidence>
<name>E2NC46_9BACE</name>
<dbReference type="EMBL" id="ACCH01000147">
    <property type="protein sequence ID" value="EEF90521.1"/>
    <property type="molecule type" value="Genomic_DNA"/>
</dbReference>
<reference evidence="1 2" key="2">
    <citation type="submission" date="2009-01" db="EMBL/GenBank/DDBJ databases">
        <title>Draft genome sequence of Bacteroides cellulosilyticus (DSM 14838).</title>
        <authorList>
            <person name="Sudarsanam P."/>
            <person name="Ley R."/>
            <person name="Guruge J."/>
            <person name="Turnbaugh P.J."/>
            <person name="Mahowald M."/>
            <person name="Liep D."/>
            <person name="Gordon J."/>
        </authorList>
    </citation>
    <scope>NUCLEOTIDE SEQUENCE [LARGE SCALE GENOMIC DNA]</scope>
    <source>
        <strain evidence="1 2">DSM 14838</strain>
    </source>
</reference>